<feature type="domain" description="GAF" evidence="1">
    <location>
        <begin position="44"/>
        <end position="178"/>
    </location>
</feature>
<proteinExistence type="predicted"/>
<evidence type="ECO:0000313" key="2">
    <source>
        <dbReference type="EMBL" id="SLM48142.1"/>
    </source>
</evidence>
<dbReference type="SUPFAM" id="SSF55781">
    <property type="entry name" value="GAF domain-like"/>
    <property type="match status" value="1"/>
</dbReference>
<reference evidence="2 3" key="1">
    <citation type="submission" date="2017-03" db="EMBL/GenBank/DDBJ databases">
        <authorList>
            <person name="Afonso C.L."/>
            <person name="Miller P.J."/>
            <person name="Scott M.A."/>
            <person name="Spackman E."/>
            <person name="Goraichik I."/>
            <person name="Dimitrov K.M."/>
            <person name="Suarez D.L."/>
            <person name="Swayne D.E."/>
        </authorList>
    </citation>
    <scope>NUCLEOTIDE SEQUENCE [LARGE SCALE GENOMIC DNA]</scope>
    <source>
        <strain evidence="2">Genome sequencing of Nitrospira japonica strain NJ11</strain>
    </source>
</reference>
<dbReference type="Proteomes" id="UP000192042">
    <property type="component" value="Chromosome I"/>
</dbReference>
<dbReference type="Pfam" id="PF01590">
    <property type="entry name" value="GAF"/>
    <property type="match status" value="1"/>
</dbReference>
<dbReference type="InterPro" id="IPR029016">
    <property type="entry name" value="GAF-like_dom_sf"/>
</dbReference>
<evidence type="ECO:0000259" key="1">
    <source>
        <dbReference type="Pfam" id="PF01590"/>
    </source>
</evidence>
<organism evidence="2 3">
    <name type="scientific">Nitrospira japonica</name>
    <dbReference type="NCBI Taxonomy" id="1325564"/>
    <lineage>
        <taxon>Bacteria</taxon>
        <taxon>Pseudomonadati</taxon>
        <taxon>Nitrospirota</taxon>
        <taxon>Nitrospiria</taxon>
        <taxon>Nitrospirales</taxon>
        <taxon>Nitrospiraceae</taxon>
        <taxon>Nitrospira</taxon>
    </lineage>
</organism>
<dbReference type="AlphaFoldDB" id="A0A1W1I568"/>
<name>A0A1W1I568_9BACT</name>
<dbReference type="EMBL" id="LT828648">
    <property type="protein sequence ID" value="SLM48142.1"/>
    <property type="molecule type" value="Genomic_DNA"/>
</dbReference>
<sequence>MQVRQAEPQLATPSTQSEQFIQEASLYVQQMLSGGIPRHEILTCLAKAGEFLAGPGCSVSILVLDEDGLLRNGASPNLPADYLRAIDRLKPDPMVGTCSVAAATGSVVITQDFCADDRWAELRHLPISLGFVGAWSMPIKSRTGTVLGTFGTYFRSRRTPTRHEQEGVEQLAAAAALVLAKA</sequence>
<gene>
    <name evidence="2" type="ORF">NSJP_1970</name>
</gene>
<dbReference type="KEGG" id="nja:NSJP_1970"/>
<keyword evidence="3" id="KW-1185">Reference proteome</keyword>
<evidence type="ECO:0000313" key="3">
    <source>
        <dbReference type="Proteomes" id="UP000192042"/>
    </source>
</evidence>
<dbReference type="RefSeq" id="WP_172834250.1">
    <property type="nucleotide sequence ID" value="NZ_LT828648.1"/>
</dbReference>
<protein>
    <recommendedName>
        <fullName evidence="1">GAF domain-containing protein</fullName>
    </recommendedName>
</protein>
<accession>A0A1W1I568</accession>
<dbReference type="InterPro" id="IPR003018">
    <property type="entry name" value="GAF"/>
</dbReference>
<dbReference type="Gene3D" id="3.30.450.40">
    <property type="match status" value="1"/>
</dbReference>